<dbReference type="CDD" id="cd06418">
    <property type="entry name" value="GH25_BacA-like"/>
    <property type="match status" value="1"/>
</dbReference>
<dbReference type="Gene3D" id="3.20.20.80">
    <property type="entry name" value="Glycosidases"/>
    <property type="match status" value="1"/>
</dbReference>
<accession>A0A2R4T186</accession>
<dbReference type="InterPro" id="IPR002477">
    <property type="entry name" value="Peptidoglycan-bd-like"/>
</dbReference>
<dbReference type="Pfam" id="PF01471">
    <property type="entry name" value="PG_binding_1"/>
    <property type="match status" value="1"/>
</dbReference>
<keyword evidence="4" id="KW-1185">Reference proteome</keyword>
<evidence type="ECO:0000313" key="3">
    <source>
        <dbReference type="EMBL" id="AVZ72881.1"/>
    </source>
</evidence>
<dbReference type="Proteomes" id="UP000244201">
    <property type="component" value="Chromosome"/>
</dbReference>
<dbReference type="InterPro" id="IPR017853">
    <property type="entry name" value="GH"/>
</dbReference>
<dbReference type="AlphaFoldDB" id="A0A2R4T186"/>
<evidence type="ECO:0000313" key="4">
    <source>
        <dbReference type="Proteomes" id="UP000244201"/>
    </source>
</evidence>
<name>A0A2R4T186_9ACTN</name>
<dbReference type="EMBL" id="CP026304">
    <property type="protein sequence ID" value="AVZ72881.1"/>
    <property type="molecule type" value="Genomic_DNA"/>
</dbReference>
<protein>
    <submittedName>
        <fullName evidence="3">Uncharacterized protein</fullName>
    </submittedName>
</protein>
<dbReference type="Pfam" id="PF08924">
    <property type="entry name" value="Rv2525c_GlyHyd-like"/>
    <property type="match status" value="1"/>
</dbReference>
<proteinExistence type="predicted"/>
<dbReference type="GeneID" id="55656070"/>
<evidence type="ECO:0000259" key="1">
    <source>
        <dbReference type="Pfam" id="PF01471"/>
    </source>
</evidence>
<dbReference type="InterPro" id="IPR036366">
    <property type="entry name" value="PGBDSf"/>
</dbReference>
<dbReference type="OrthoDB" id="1795295at2"/>
<dbReference type="RefSeq" id="WP_108148559.1">
    <property type="nucleotide sequence ID" value="NZ_CP026304.1"/>
</dbReference>
<dbReference type="SUPFAM" id="SSF47090">
    <property type="entry name" value="PGBD-like"/>
    <property type="match status" value="1"/>
</dbReference>
<dbReference type="Gene3D" id="1.10.101.10">
    <property type="entry name" value="PGBD-like superfamily/PGBD"/>
    <property type="match status" value="1"/>
</dbReference>
<organism evidence="3 4">
    <name type="scientific">Streptomyces lunaelactis</name>
    <dbReference type="NCBI Taxonomy" id="1535768"/>
    <lineage>
        <taxon>Bacteria</taxon>
        <taxon>Bacillati</taxon>
        <taxon>Actinomycetota</taxon>
        <taxon>Actinomycetes</taxon>
        <taxon>Kitasatosporales</taxon>
        <taxon>Streptomycetaceae</taxon>
        <taxon>Streptomyces</taxon>
    </lineage>
</organism>
<dbReference type="SUPFAM" id="SSF51445">
    <property type="entry name" value="(Trans)glycosidases"/>
    <property type="match status" value="1"/>
</dbReference>
<reference evidence="3 4" key="1">
    <citation type="submission" date="2018-01" db="EMBL/GenBank/DDBJ databases">
        <title>Complete genome sequence of Streptomyces lunaelactis MM109T, a Ferroverdin A producer isolated from cave moonmilk deposits.</title>
        <authorList>
            <person name="Naome A."/>
            <person name="Martinet L."/>
            <person name="Maciejewska M."/>
            <person name="Anderssen S."/>
            <person name="Adam D."/>
            <person name="Tenconi E."/>
            <person name="Deflandre B."/>
            <person name="Arguelles-Arias A."/>
            <person name="Calusinska M."/>
            <person name="Copieters W."/>
            <person name="Karim L."/>
            <person name="Hanikenne M."/>
            <person name="Baurain D."/>
            <person name="van Wezel G."/>
            <person name="Smargiasso N."/>
            <person name="de Pauw E."/>
            <person name="Delfosse P."/>
            <person name="Rigali S."/>
        </authorList>
    </citation>
    <scope>NUCLEOTIDE SEQUENCE [LARGE SCALE GENOMIC DNA]</scope>
    <source>
        <strain evidence="3 4">MM109</strain>
    </source>
</reference>
<dbReference type="InterPro" id="IPR015020">
    <property type="entry name" value="Rv2525c-like_Glyco_Hydro-like"/>
</dbReference>
<feature type="domain" description="Peptidoglycan binding-like" evidence="1">
    <location>
        <begin position="241"/>
        <end position="277"/>
    </location>
</feature>
<gene>
    <name evidence="3" type="ORF">SLUN_12455</name>
</gene>
<evidence type="ECO:0000259" key="2">
    <source>
        <dbReference type="Pfam" id="PF08924"/>
    </source>
</evidence>
<sequence>MADEMIKRAQRFVNSVYGSRIGMTVEEDGQTGWNTMYALTRALQYELGITSLSNSFGPTTLSTLNSKYPQLYETTIPSEDFCRIIQSAMYCKGYDGGDIDGVYSIRVKQAMLKLKSDMGVDASNSVLIPKVFKGLLNMDAYVTVNSGSEAIRSVQRWLNGRYVNRGDFFVIPCDGHNSRDVSKSMLFAVQYELGMADGVANGVFGPGTQSGLKSHTVSSGSTGTWVSLFSAGMILNQRSVAFSSSFGSSLADAVRAFQSFAKLPVTGSGDFQTWASLLASYGDQSRKGAACDGVTKITPARAAALKTEGITYVGRYLTNPSTTSLPEKAIQPGELQTIADNGLRCYPIYQTFGRDAAGFNYAAGRAAGYAAVNAAVDHGFKNGTRIFFAVDFDALDHEVTSNVLPHFKGIEDSMADTGNAYLVGVYGPRNVCTRVGEAGHSTASFVSDMSSGFSGNYGYPLPADWAYDQIVTRTVGSGDGKIEIDNNIASGRDIGQNSFNKPRGTVPDVRFDGGFLNALHDDLGRFMRSIGYADDGGTGADAKLFTHTQCFETIMSFDTLITQLSNRYSMRKALIQTNAYWEMRHYDLIDQAVDHQVASYHLNGVGAVKDSSTGIAQISGRVGIIAWNHCINKGFASGTVLDPNKDSDIWTMWQKVNKDNAFSVQTVSLLHLWGVDGKPGGDNPPDGETILRSMRLDYTEKEIFELVRRYQGWGKLPNGERVEEHATKRMTLYQIFEKYNGIVRNP</sequence>
<dbReference type="InterPro" id="IPR036365">
    <property type="entry name" value="PGBD-like_sf"/>
</dbReference>
<feature type="domain" description="Rv2525c-like glycoside hydrolase-like" evidence="2">
    <location>
        <begin position="304"/>
        <end position="488"/>
    </location>
</feature>
<dbReference type="KEGG" id="slk:SLUN_12455"/>